<sequence>MSTSTADPRQNSAGPPRRPIRLSWSDERLRGIVWQLLVVGVVLAIAWWLWSNTVHNLEVRRIATGFGFLDREAGLPIGEALIPYEPTDTYFRALLVGVLNTLKVAVVGVVLATILGTLVGIARLSHNWLLSKIAGFYVELIRDLPLLLQLLFWYTILQSLPGPRQALNPVDGVFLSNRGLLLPFIEWMPAHNWALLALVAGFIGTLMTARALRARQYADGQPRKIWPAAVTLMAGLPLLVWAALGAPFTPDVPALRGFNFQGGLIMTPEYFALLLGLVTYTAGFIAEIVRAGILAVNQGQWEAAQALGLRRGDILKRIVLPQALRVIVPPMTSQYLNLTKNSSLAVAVGYQDIVSIANTTLNQTGQAIEGIAIIMLVYLTISLSISLFMNWYNARIALVER</sequence>
<keyword evidence="3 9" id="KW-0813">Transport</keyword>
<keyword evidence="6" id="KW-0029">Amino-acid transport</keyword>
<dbReference type="PROSITE" id="PS50928">
    <property type="entry name" value="ABC_TM1"/>
    <property type="match status" value="1"/>
</dbReference>
<evidence type="ECO:0000313" key="11">
    <source>
        <dbReference type="EMBL" id="NKC32584.1"/>
    </source>
</evidence>
<feature type="transmembrane region" description="Helical" evidence="9">
    <location>
        <begin position="371"/>
        <end position="392"/>
    </location>
</feature>
<evidence type="ECO:0000256" key="6">
    <source>
        <dbReference type="ARBA" id="ARBA00022970"/>
    </source>
</evidence>
<evidence type="ECO:0000256" key="7">
    <source>
        <dbReference type="ARBA" id="ARBA00022989"/>
    </source>
</evidence>
<feature type="transmembrane region" description="Helical" evidence="9">
    <location>
        <begin position="193"/>
        <end position="213"/>
    </location>
</feature>
<evidence type="ECO:0000256" key="2">
    <source>
        <dbReference type="ARBA" id="ARBA00010072"/>
    </source>
</evidence>
<protein>
    <submittedName>
        <fullName evidence="11">Amino acid ABC transporter permease</fullName>
    </submittedName>
</protein>
<dbReference type="Gene3D" id="1.10.3720.10">
    <property type="entry name" value="MetI-like"/>
    <property type="match status" value="2"/>
</dbReference>
<name>A0ABX1E5X0_9PROT</name>
<dbReference type="PANTHER" id="PTHR30614:SF37">
    <property type="entry name" value="AMINO-ACID ABC TRANSPORTER PERMEASE PROTEIN YHDX-RELATED"/>
    <property type="match status" value="1"/>
</dbReference>
<evidence type="ECO:0000259" key="10">
    <source>
        <dbReference type="PROSITE" id="PS50928"/>
    </source>
</evidence>
<feature type="transmembrane region" description="Helical" evidence="9">
    <location>
        <begin position="270"/>
        <end position="289"/>
    </location>
</feature>
<feature type="transmembrane region" description="Helical" evidence="9">
    <location>
        <begin position="104"/>
        <end position="124"/>
    </location>
</feature>
<dbReference type="InterPro" id="IPR035906">
    <property type="entry name" value="MetI-like_sf"/>
</dbReference>
<reference evidence="11 12" key="1">
    <citation type="submission" date="2020-03" db="EMBL/GenBank/DDBJ databases">
        <title>Roseomonas selenitidurans sp. nov. isolated from urban soil.</title>
        <authorList>
            <person name="Liu H."/>
        </authorList>
    </citation>
    <scope>NUCLEOTIDE SEQUENCE [LARGE SCALE GENOMIC DNA]</scope>
    <source>
        <strain evidence="11 12">BU-1</strain>
    </source>
</reference>
<feature type="transmembrane region" description="Helical" evidence="9">
    <location>
        <begin position="225"/>
        <end position="250"/>
    </location>
</feature>
<evidence type="ECO:0000256" key="9">
    <source>
        <dbReference type="RuleBase" id="RU363032"/>
    </source>
</evidence>
<evidence type="ECO:0000256" key="4">
    <source>
        <dbReference type="ARBA" id="ARBA00022475"/>
    </source>
</evidence>
<accession>A0ABX1E5X0</accession>
<keyword evidence="4" id="KW-1003">Cell membrane</keyword>
<dbReference type="PANTHER" id="PTHR30614">
    <property type="entry name" value="MEMBRANE COMPONENT OF AMINO ACID ABC TRANSPORTER"/>
    <property type="match status" value="1"/>
</dbReference>
<keyword evidence="8 9" id="KW-0472">Membrane</keyword>
<dbReference type="RefSeq" id="WP_168032844.1">
    <property type="nucleotide sequence ID" value="NZ_JAAVNE010000029.1"/>
</dbReference>
<comment type="similarity">
    <text evidence="2">Belongs to the binding-protein-dependent transport system permease family. HisMQ subfamily.</text>
</comment>
<evidence type="ECO:0000256" key="8">
    <source>
        <dbReference type="ARBA" id="ARBA00023136"/>
    </source>
</evidence>
<evidence type="ECO:0000256" key="5">
    <source>
        <dbReference type="ARBA" id="ARBA00022692"/>
    </source>
</evidence>
<keyword evidence="12" id="KW-1185">Reference proteome</keyword>
<dbReference type="NCBIfam" id="TIGR01726">
    <property type="entry name" value="HEQRo_perm_3TM"/>
    <property type="match status" value="1"/>
</dbReference>
<comment type="caution">
    <text evidence="11">The sequence shown here is derived from an EMBL/GenBank/DDBJ whole genome shotgun (WGS) entry which is preliminary data.</text>
</comment>
<evidence type="ECO:0000256" key="1">
    <source>
        <dbReference type="ARBA" id="ARBA00004429"/>
    </source>
</evidence>
<gene>
    <name evidence="11" type="ORF">HEQ75_17085</name>
</gene>
<dbReference type="InterPro" id="IPR043429">
    <property type="entry name" value="ArtM/GltK/GlnP/TcyL/YhdX-like"/>
</dbReference>
<dbReference type="InterPro" id="IPR000515">
    <property type="entry name" value="MetI-like"/>
</dbReference>
<dbReference type="CDD" id="cd06261">
    <property type="entry name" value="TM_PBP2"/>
    <property type="match status" value="1"/>
</dbReference>
<dbReference type="SUPFAM" id="SSF161098">
    <property type="entry name" value="MetI-like"/>
    <property type="match status" value="2"/>
</dbReference>
<dbReference type="EMBL" id="JAAVNE010000029">
    <property type="protein sequence ID" value="NKC32584.1"/>
    <property type="molecule type" value="Genomic_DNA"/>
</dbReference>
<keyword evidence="5 9" id="KW-0812">Transmembrane</keyword>
<organism evidence="11 12">
    <name type="scientific">Falsiroseomonas selenitidurans</name>
    <dbReference type="NCBI Taxonomy" id="2716335"/>
    <lineage>
        <taxon>Bacteria</taxon>
        <taxon>Pseudomonadati</taxon>
        <taxon>Pseudomonadota</taxon>
        <taxon>Alphaproteobacteria</taxon>
        <taxon>Acetobacterales</taxon>
        <taxon>Roseomonadaceae</taxon>
        <taxon>Falsiroseomonas</taxon>
    </lineage>
</organism>
<comment type="subcellular location">
    <subcellularLocation>
        <location evidence="1">Cell inner membrane</location>
        <topology evidence="1">Multi-pass membrane protein</topology>
    </subcellularLocation>
    <subcellularLocation>
        <location evidence="9">Cell membrane</location>
        <topology evidence="9">Multi-pass membrane protein</topology>
    </subcellularLocation>
</comment>
<dbReference type="InterPro" id="IPR010065">
    <property type="entry name" value="AA_ABC_transptr_permease_3TM"/>
</dbReference>
<evidence type="ECO:0000256" key="3">
    <source>
        <dbReference type="ARBA" id="ARBA00022448"/>
    </source>
</evidence>
<evidence type="ECO:0000313" key="12">
    <source>
        <dbReference type="Proteomes" id="UP000787635"/>
    </source>
</evidence>
<feature type="domain" description="ABC transmembrane type-1" evidence="10">
    <location>
        <begin position="98"/>
        <end position="389"/>
    </location>
</feature>
<dbReference type="Pfam" id="PF00528">
    <property type="entry name" value="BPD_transp_1"/>
    <property type="match status" value="1"/>
</dbReference>
<proteinExistence type="inferred from homology"/>
<dbReference type="Proteomes" id="UP000787635">
    <property type="component" value="Unassembled WGS sequence"/>
</dbReference>
<feature type="transmembrane region" description="Helical" evidence="9">
    <location>
        <begin position="31"/>
        <end position="50"/>
    </location>
</feature>
<keyword evidence="7 9" id="KW-1133">Transmembrane helix</keyword>